<dbReference type="InterPro" id="IPR045340">
    <property type="entry name" value="DUF6533"/>
</dbReference>
<sequence>MSSPPEDIVDAIQVFHGLRYFSVVPFIVVAFNYLLTLPDEIEMIWANRNANWKSKVVFFANRYPPLAVLAVIVYIFSGTSSELTTAVCQTFLWVYGVAAVIVGALSHFVIIVRVHRLWDGRKHIEQLLTAMFVVCISTASILGIIAVLRLQPQLSYLSFLHTCQFGPTKPKEITGFLAVLSFFDFSLILFVIFNAMDRPRLAHVQIVSDLQKDGMGFFLAMFTLRFVDVLVSIYRDTVEVVLAVTAVWGLCTLINAHLHIRLEALAQSRSNGSVVMWEDMDY</sequence>
<evidence type="ECO:0000313" key="3">
    <source>
        <dbReference type="EMBL" id="KAJ7641536.1"/>
    </source>
</evidence>
<dbReference type="Proteomes" id="UP001221142">
    <property type="component" value="Unassembled WGS sequence"/>
</dbReference>
<protein>
    <recommendedName>
        <fullName evidence="2">DUF6533 domain-containing protein</fullName>
    </recommendedName>
</protein>
<accession>A0AAD7FSZ1</accession>
<feature type="transmembrane region" description="Helical" evidence="1">
    <location>
        <begin position="92"/>
        <end position="115"/>
    </location>
</feature>
<feature type="transmembrane region" description="Helical" evidence="1">
    <location>
        <begin position="12"/>
        <end position="35"/>
    </location>
</feature>
<keyword evidence="4" id="KW-1185">Reference proteome</keyword>
<gene>
    <name evidence="3" type="ORF">FB45DRAFT_1054030</name>
</gene>
<feature type="transmembrane region" description="Helical" evidence="1">
    <location>
        <begin position="56"/>
        <end position="77"/>
    </location>
</feature>
<comment type="caution">
    <text evidence="3">The sequence shown here is derived from an EMBL/GenBank/DDBJ whole genome shotgun (WGS) entry which is preliminary data.</text>
</comment>
<dbReference type="Pfam" id="PF20151">
    <property type="entry name" value="DUF6533"/>
    <property type="match status" value="1"/>
</dbReference>
<reference evidence="3" key="1">
    <citation type="submission" date="2023-03" db="EMBL/GenBank/DDBJ databases">
        <title>Massive genome expansion in bonnet fungi (Mycena s.s.) driven by repeated elements and novel gene families across ecological guilds.</title>
        <authorList>
            <consortium name="Lawrence Berkeley National Laboratory"/>
            <person name="Harder C.B."/>
            <person name="Miyauchi S."/>
            <person name="Viragh M."/>
            <person name="Kuo A."/>
            <person name="Thoen E."/>
            <person name="Andreopoulos B."/>
            <person name="Lu D."/>
            <person name="Skrede I."/>
            <person name="Drula E."/>
            <person name="Henrissat B."/>
            <person name="Morin E."/>
            <person name="Kohler A."/>
            <person name="Barry K."/>
            <person name="LaButti K."/>
            <person name="Morin E."/>
            <person name="Salamov A."/>
            <person name="Lipzen A."/>
            <person name="Mereny Z."/>
            <person name="Hegedus B."/>
            <person name="Baldrian P."/>
            <person name="Stursova M."/>
            <person name="Weitz H."/>
            <person name="Taylor A."/>
            <person name="Grigoriev I.V."/>
            <person name="Nagy L.G."/>
            <person name="Martin F."/>
            <person name="Kauserud H."/>
        </authorList>
    </citation>
    <scope>NUCLEOTIDE SEQUENCE</scope>
    <source>
        <strain evidence="3">9284</strain>
    </source>
</reference>
<evidence type="ECO:0000256" key="1">
    <source>
        <dbReference type="SAM" id="Phobius"/>
    </source>
</evidence>
<name>A0AAD7FSZ1_9AGAR</name>
<keyword evidence="1" id="KW-0812">Transmembrane</keyword>
<proteinExistence type="predicted"/>
<keyword evidence="1" id="KW-0472">Membrane</keyword>
<dbReference type="AlphaFoldDB" id="A0AAD7FSZ1"/>
<feature type="transmembrane region" description="Helical" evidence="1">
    <location>
        <begin position="214"/>
        <end position="234"/>
    </location>
</feature>
<feature type="domain" description="DUF6533" evidence="2">
    <location>
        <begin position="20"/>
        <end position="66"/>
    </location>
</feature>
<evidence type="ECO:0000313" key="4">
    <source>
        <dbReference type="Proteomes" id="UP001221142"/>
    </source>
</evidence>
<dbReference type="EMBL" id="JARKIF010000004">
    <property type="protein sequence ID" value="KAJ7641536.1"/>
    <property type="molecule type" value="Genomic_DNA"/>
</dbReference>
<evidence type="ECO:0000259" key="2">
    <source>
        <dbReference type="Pfam" id="PF20151"/>
    </source>
</evidence>
<feature type="transmembrane region" description="Helical" evidence="1">
    <location>
        <begin position="240"/>
        <end position="260"/>
    </location>
</feature>
<keyword evidence="1" id="KW-1133">Transmembrane helix</keyword>
<feature type="transmembrane region" description="Helical" evidence="1">
    <location>
        <begin position="127"/>
        <end position="148"/>
    </location>
</feature>
<organism evidence="3 4">
    <name type="scientific">Roridomyces roridus</name>
    <dbReference type="NCBI Taxonomy" id="1738132"/>
    <lineage>
        <taxon>Eukaryota</taxon>
        <taxon>Fungi</taxon>
        <taxon>Dikarya</taxon>
        <taxon>Basidiomycota</taxon>
        <taxon>Agaricomycotina</taxon>
        <taxon>Agaricomycetes</taxon>
        <taxon>Agaricomycetidae</taxon>
        <taxon>Agaricales</taxon>
        <taxon>Marasmiineae</taxon>
        <taxon>Mycenaceae</taxon>
        <taxon>Roridomyces</taxon>
    </lineage>
</organism>
<feature type="transmembrane region" description="Helical" evidence="1">
    <location>
        <begin position="173"/>
        <end position="193"/>
    </location>
</feature>